<feature type="domain" description="PsbP C-terminal" evidence="2">
    <location>
        <begin position="67"/>
        <end position="251"/>
    </location>
</feature>
<dbReference type="InterPro" id="IPR016123">
    <property type="entry name" value="Mog1/PsbP_a/b/a-sand"/>
</dbReference>
<dbReference type="GO" id="GO:0015979">
    <property type="term" value="P:photosynthesis"/>
    <property type="evidence" value="ECO:0007669"/>
    <property type="project" value="InterPro"/>
</dbReference>
<proteinExistence type="predicted"/>
<dbReference type="Gramene" id="ONK54930">
    <property type="protein sequence ID" value="ONK54930"/>
    <property type="gene ID" value="A4U43_UnF9630"/>
</dbReference>
<feature type="region of interest" description="Disordered" evidence="1">
    <location>
        <begin position="102"/>
        <end position="132"/>
    </location>
</feature>
<sequence length="255" mass="27477">MALQAIGASSPSSGLYRIRIRASAGGNPPGSLVAVGANFAGITSSLLNLSPGLARGFRFDVLYPIQGFTRCFDPSNGFEFIYPANWVGDQTLLYRAVGNAESQRSLDPPPLNRNGSRSRGANEPAVAFGPPGSNGELNVSVIVSEVPRDFSIEAFGGPKEVGESVLKKIAGSRKGPEITATLVDATLREDTLKKVNYYKLEFRVESPSFRRHNVAVCTSRNGKLFTLNAQAPESTWVKVRNEFCKMADSFNLTEA</sequence>
<dbReference type="InterPro" id="IPR002683">
    <property type="entry name" value="PsbP_C"/>
</dbReference>
<evidence type="ECO:0000313" key="3">
    <source>
        <dbReference type="EMBL" id="ONK54930.1"/>
    </source>
</evidence>
<dbReference type="Pfam" id="PF01789">
    <property type="entry name" value="PsbP"/>
    <property type="match status" value="1"/>
</dbReference>
<organism evidence="3 4">
    <name type="scientific">Asparagus officinalis</name>
    <name type="common">Garden asparagus</name>
    <dbReference type="NCBI Taxonomy" id="4686"/>
    <lineage>
        <taxon>Eukaryota</taxon>
        <taxon>Viridiplantae</taxon>
        <taxon>Streptophyta</taxon>
        <taxon>Embryophyta</taxon>
        <taxon>Tracheophyta</taxon>
        <taxon>Spermatophyta</taxon>
        <taxon>Magnoliopsida</taxon>
        <taxon>Liliopsida</taxon>
        <taxon>Asparagales</taxon>
        <taxon>Asparagaceae</taxon>
        <taxon>Asparagoideae</taxon>
        <taxon>Asparagus</taxon>
    </lineage>
</organism>
<dbReference type="PANTHER" id="PTHR31407">
    <property type="match status" value="1"/>
</dbReference>
<dbReference type="AlphaFoldDB" id="A0A1R3L5P0"/>
<dbReference type="GO" id="GO:0019898">
    <property type="term" value="C:extrinsic component of membrane"/>
    <property type="evidence" value="ECO:0007669"/>
    <property type="project" value="InterPro"/>
</dbReference>
<evidence type="ECO:0000313" key="4">
    <source>
        <dbReference type="Proteomes" id="UP000243459"/>
    </source>
</evidence>
<reference evidence="4" key="1">
    <citation type="journal article" date="2017" name="Nat. Commun.">
        <title>The asparagus genome sheds light on the origin and evolution of a young Y chromosome.</title>
        <authorList>
            <person name="Harkess A."/>
            <person name="Zhou J."/>
            <person name="Xu C."/>
            <person name="Bowers J.E."/>
            <person name="Van der Hulst R."/>
            <person name="Ayyampalayam S."/>
            <person name="Mercati F."/>
            <person name="Riccardi P."/>
            <person name="McKain M.R."/>
            <person name="Kakrana A."/>
            <person name="Tang H."/>
            <person name="Ray J."/>
            <person name="Groenendijk J."/>
            <person name="Arikit S."/>
            <person name="Mathioni S.M."/>
            <person name="Nakano M."/>
            <person name="Shan H."/>
            <person name="Telgmann-Rauber A."/>
            <person name="Kanno A."/>
            <person name="Yue Z."/>
            <person name="Chen H."/>
            <person name="Li W."/>
            <person name="Chen Y."/>
            <person name="Xu X."/>
            <person name="Zhang Y."/>
            <person name="Luo S."/>
            <person name="Chen H."/>
            <person name="Gao J."/>
            <person name="Mao Z."/>
            <person name="Pires J.C."/>
            <person name="Luo M."/>
            <person name="Kudrna D."/>
            <person name="Wing R.A."/>
            <person name="Meyers B.C."/>
            <person name="Yi K."/>
            <person name="Kong H."/>
            <person name="Lavrijsen P."/>
            <person name="Sunseri F."/>
            <person name="Falavigna A."/>
            <person name="Ye Y."/>
            <person name="Leebens-Mack J.H."/>
            <person name="Chen G."/>
        </authorList>
    </citation>
    <scope>NUCLEOTIDE SEQUENCE [LARGE SCALE GENOMIC DNA]</scope>
    <source>
        <strain evidence="4">cv. DH0086</strain>
    </source>
</reference>
<evidence type="ECO:0000256" key="1">
    <source>
        <dbReference type="SAM" id="MobiDB-lite"/>
    </source>
</evidence>
<dbReference type="GO" id="GO:0009654">
    <property type="term" value="C:photosystem II oxygen evolving complex"/>
    <property type="evidence" value="ECO:0007669"/>
    <property type="project" value="InterPro"/>
</dbReference>
<dbReference type="NCBIfam" id="NF040946">
    <property type="entry name" value="PSII_PsbP"/>
    <property type="match status" value="1"/>
</dbReference>
<gene>
    <name evidence="3" type="ORF">A4U43_UnF9630</name>
</gene>
<evidence type="ECO:0000259" key="2">
    <source>
        <dbReference type="Pfam" id="PF01789"/>
    </source>
</evidence>
<dbReference type="GO" id="GO:0005509">
    <property type="term" value="F:calcium ion binding"/>
    <property type="evidence" value="ECO:0007669"/>
    <property type="project" value="InterPro"/>
</dbReference>
<dbReference type="OrthoDB" id="414405at2759"/>
<accession>A0A1R3L5P0</accession>
<dbReference type="Proteomes" id="UP000243459">
    <property type="component" value="Unassembled WGS sequence"/>
</dbReference>
<dbReference type="SUPFAM" id="SSF55724">
    <property type="entry name" value="Mog1p/PsbP-like"/>
    <property type="match status" value="1"/>
</dbReference>
<dbReference type="Gene3D" id="3.40.1000.10">
    <property type="entry name" value="Mog1/PsbP, alpha/beta/alpha sandwich"/>
    <property type="match status" value="1"/>
</dbReference>
<name>A0A1R3L5P0_ASPOF</name>
<dbReference type="EMBL" id="KV863951">
    <property type="protein sequence ID" value="ONK54930.1"/>
    <property type="molecule type" value="Genomic_DNA"/>
</dbReference>
<protein>
    <recommendedName>
        <fullName evidence="2">PsbP C-terminal domain-containing protein</fullName>
    </recommendedName>
</protein>
<keyword evidence="4" id="KW-1185">Reference proteome</keyword>
<dbReference type="PANTHER" id="PTHR31407:SF16">
    <property type="entry name" value="PSBP DOMAIN-CONTAINING PROTEIN 7, CHLOROPLASTIC"/>
    <property type="match status" value="1"/>
</dbReference>
<dbReference type="OMA" id="VLYPIQG"/>